<keyword evidence="2" id="KW-0472">Membrane</keyword>
<dbReference type="Gene3D" id="1.10.260.40">
    <property type="entry name" value="lambda repressor-like DNA-binding domains"/>
    <property type="match status" value="1"/>
</dbReference>
<dbReference type="EMBL" id="NVVJ01000065">
    <property type="protein sequence ID" value="PCJ22342.1"/>
    <property type="molecule type" value="Genomic_DNA"/>
</dbReference>
<dbReference type="PANTHER" id="PTHR46558">
    <property type="entry name" value="TRACRIPTIONAL REGULATORY PROTEIN-RELATED-RELATED"/>
    <property type="match status" value="1"/>
</dbReference>
<dbReference type="Proteomes" id="UP000218327">
    <property type="component" value="Unassembled WGS sequence"/>
</dbReference>
<dbReference type="SMART" id="SM00530">
    <property type="entry name" value="HTH_XRE"/>
    <property type="match status" value="1"/>
</dbReference>
<dbReference type="CDD" id="cd00093">
    <property type="entry name" value="HTH_XRE"/>
    <property type="match status" value="1"/>
</dbReference>
<reference evidence="5" key="1">
    <citation type="submission" date="2017-08" db="EMBL/GenBank/DDBJ databases">
        <title>A dynamic microbial community with high functional redundancy inhabits the cold, oxic subseafloor aquifer.</title>
        <authorList>
            <person name="Tully B.J."/>
            <person name="Wheat C.G."/>
            <person name="Glazer B.T."/>
            <person name="Huber J.A."/>
        </authorList>
    </citation>
    <scope>NUCLEOTIDE SEQUENCE [LARGE SCALE GENOMIC DNA]</scope>
</reference>
<feature type="domain" description="HTH cro/C1-type" evidence="3">
    <location>
        <begin position="3"/>
        <end position="56"/>
    </location>
</feature>
<dbReference type="InterPro" id="IPR001387">
    <property type="entry name" value="Cro/C1-type_HTH"/>
</dbReference>
<keyword evidence="2" id="KW-0812">Transmembrane</keyword>
<keyword evidence="2" id="KW-1133">Transmembrane helix</keyword>
<organism evidence="4 5">
    <name type="scientific">SAR86 cluster bacterium</name>
    <dbReference type="NCBI Taxonomy" id="2030880"/>
    <lineage>
        <taxon>Bacteria</taxon>
        <taxon>Pseudomonadati</taxon>
        <taxon>Pseudomonadota</taxon>
        <taxon>Gammaproteobacteria</taxon>
        <taxon>SAR86 cluster</taxon>
    </lineage>
</organism>
<dbReference type="GO" id="GO:0003677">
    <property type="term" value="F:DNA binding"/>
    <property type="evidence" value="ECO:0007669"/>
    <property type="project" value="UniProtKB-KW"/>
</dbReference>
<evidence type="ECO:0000256" key="2">
    <source>
        <dbReference type="SAM" id="Phobius"/>
    </source>
</evidence>
<dbReference type="SUPFAM" id="SSF47413">
    <property type="entry name" value="lambda repressor-like DNA-binding domains"/>
    <property type="match status" value="1"/>
</dbReference>
<dbReference type="AlphaFoldDB" id="A0A2A5ASX4"/>
<sequence>MIVRKYRLKRGWSQRQLAEMTGVTTRTIQRIEQGHRPSIETCKALASVFEVDFHTILAGQSNPEKYLNDPDNLIEESQSLSYEEQEALIYAKRIKEFYEVSVGYILLALIFFVLFQGNSIILLIFSALGLCIVIQGLIAFEVVGFLSPEYERKLAEKRLKRKL</sequence>
<comment type="caution">
    <text evidence="4">The sequence shown here is derived from an EMBL/GenBank/DDBJ whole genome shotgun (WGS) entry which is preliminary data.</text>
</comment>
<accession>A0A2A5ASX4</accession>
<dbReference type="Pfam" id="PF01381">
    <property type="entry name" value="HTH_3"/>
    <property type="match status" value="1"/>
</dbReference>
<keyword evidence="1" id="KW-0238">DNA-binding</keyword>
<evidence type="ECO:0000259" key="3">
    <source>
        <dbReference type="PROSITE" id="PS50943"/>
    </source>
</evidence>
<dbReference type="InterPro" id="IPR010982">
    <property type="entry name" value="Lambda_DNA-bd_dom_sf"/>
</dbReference>
<name>A0A2A5ASX4_9GAMM</name>
<gene>
    <name evidence="4" type="ORF">COA96_14825</name>
</gene>
<evidence type="ECO:0000313" key="5">
    <source>
        <dbReference type="Proteomes" id="UP000218327"/>
    </source>
</evidence>
<feature type="transmembrane region" description="Helical" evidence="2">
    <location>
        <begin position="121"/>
        <end position="146"/>
    </location>
</feature>
<proteinExistence type="predicted"/>
<feature type="transmembrane region" description="Helical" evidence="2">
    <location>
        <begin position="97"/>
        <end position="115"/>
    </location>
</feature>
<dbReference type="PROSITE" id="PS50943">
    <property type="entry name" value="HTH_CROC1"/>
    <property type="match status" value="1"/>
</dbReference>
<dbReference type="PANTHER" id="PTHR46558:SF11">
    <property type="entry name" value="HTH-TYPE TRANSCRIPTIONAL REGULATOR XRE"/>
    <property type="match status" value="1"/>
</dbReference>
<protein>
    <submittedName>
        <fullName evidence="4">XRE family transcriptional regulator</fullName>
    </submittedName>
</protein>
<evidence type="ECO:0000256" key="1">
    <source>
        <dbReference type="ARBA" id="ARBA00023125"/>
    </source>
</evidence>
<evidence type="ECO:0000313" key="4">
    <source>
        <dbReference type="EMBL" id="PCJ22342.1"/>
    </source>
</evidence>